<dbReference type="Pfam" id="PF00654">
    <property type="entry name" value="Voltage_CLC"/>
    <property type="match status" value="1"/>
</dbReference>
<feature type="transmembrane region" description="Helical" evidence="10">
    <location>
        <begin position="312"/>
        <end position="345"/>
    </location>
</feature>
<dbReference type="GO" id="GO:0034707">
    <property type="term" value="C:chloride channel complex"/>
    <property type="evidence" value="ECO:0007669"/>
    <property type="project" value="UniProtKB-KW"/>
</dbReference>
<feature type="transmembrane region" description="Helical" evidence="10">
    <location>
        <begin position="109"/>
        <end position="128"/>
    </location>
</feature>
<feature type="transmembrane region" description="Helical" evidence="10">
    <location>
        <begin position="397"/>
        <end position="415"/>
    </location>
</feature>
<comment type="subcellular location">
    <subcellularLocation>
        <location evidence="1">Membrane</location>
        <topology evidence="1">Multi-pass membrane protein</topology>
    </subcellularLocation>
</comment>
<evidence type="ECO:0000256" key="6">
    <source>
        <dbReference type="ARBA" id="ARBA00023136"/>
    </source>
</evidence>
<feature type="transmembrane region" description="Helical" evidence="10">
    <location>
        <begin position="235"/>
        <end position="255"/>
    </location>
</feature>
<dbReference type="Gene3D" id="1.10.3080.10">
    <property type="entry name" value="Clc chloride channel"/>
    <property type="match status" value="1"/>
</dbReference>
<evidence type="ECO:0000256" key="7">
    <source>
        <dbReference type="ARBA" id="ARBA00023173"/>
    </source>
</evidence>
<comment type="caution">
    <text evidence="11">The sequence shown here is derived from an EMBL/GenBank/DDBJ whole genome shotgun (WGS) entry which is preliminary data.</text>
</comment>
<keyword evidence="6 10" id="KW-0472">Membrane</keyword>
<keyword evidence="8" id="KW-0868">Chloride</keyword>
<feature type="transmembrane region" description="Helical" evidence="10">
    <location>
        <begin position="195"/>
        <end position="215"/>
    </location>
</feature>
<dbReference type="SUPFAM" id="SSF81340">
    <property type="entry name" value="Clc chloride channel"/>
    <property type="match status" value="1"/>
</dbReference>
<feature type="transmembrane region" description="Helical" evidence="10">
    <location>
        <begin position="26"/>
        <end position="48"/>
    </location>
</feature>
<evidence type="ECO:0000256" key="8">
    <source>
        <dbReference type="ARBA" id="ARBA00023214"/>
    </source>
</evidence>
<dbReference type="PANTHER" id="PTHR43427">
    <property type="entry name" value="CHLORIDE CHANNEL PROTEIN CLC-E"/>
    <property type="match status" value="1"/>
</dbReference>
<protein>
    <submittedName>
        <fullName evidence="11">CIC family chloride channel protein</fullName>
    </submittedName>
</protein>
<accession>A0A4R7I1C0</accession>
<sequence length="429" mass="45308">MRALRPESFEVRRDELRELVRRSREMVLLAAITGVLTGLGVRGFEWVVEEIFHAVLEAPLWVTATAPAAGLVGSAIVLKFMGGGASPSTSDEYLRAFHDPAYRLRPRHLAARISASVLTLGSGGSLGLEGPSLYGGSALGSLLQSKLPRPFRGSDHRTLLVAGAAAGVAAIFKAPATGAIFALEVPYRDDMARRMLLPALVASASGYLTFVTLSSTTPLLSFGTFSVQGFELIDLFGAVVVGATCAIGARFFAKVMRIAKGFSLRALPFRLVFASLSLTCLFFISRELTGMPLSMGSGYEVFREWLFVESDIAIWLLVAMFLIRCSASAFTVAGGGVGGVFVPLVVAGGITGRGIAEVLHDGREQLYTGLGVAAFLGAGYRVPLAAVMFVAETTGTPGFIVPALFAAVAAELVMGEQSITAYQRRPGTD</sequence>
<dbReference type="InterPro" id="IPR050368">
    <property type="entry name" value="ClC-type_chloride_channel"/>
</dbReference>
<evidence type="ECO:0000256" key="3">
    <source>
        <dbReference type="ARBA" id="ARBA00022692"/>
    </source>
</evidence>
<evidence type="ECO:0000313" key="11">
    <source>
        <dbReference type="EMBL" id="TDT16273.1"/>
    </source>
</evidence>
<organism evidence="11 12">
    <name type="scientific">Ilumatobacter fluminis</name>
    <dbReference type="NCBI Taxonomy" id="467091"/>
    <lineage>
        <taxon>Bacteria</taxon>
        <taxon>Bacillati</taxon>
        <taxon>Actinomycetota</taxon>
        <taxon>Acidimicrobiia</taxon>
        <taxon>Acidimicrobiales</taxon>
        <taxon>Ilumatobacteraceae</taxon>
        <taxon>Ilumatobacter</taxon>
    </lineage>
</organism>
<keyword evidence="2" id="KW-0813">Transport</keyword>
<dbReference type="PRINTS" id="PR00762">
    <property type="entry name" value="CLCHANNEL"/>
</dbReference>
<evidence type="ECO:0000313" key="12">
    <source>
        <dbReference type="Proteomes" id="UP000294558"/>
    </source>
</evidence>
<keyword evidence="9" id="KW-0407">Ion channel</keyword>
<keyword evidence="7" id="KW-0869">Chloride channel</keyword>
<evidence type="ECO:0000256" key="4">
    <source>
        <dbReference type="ARBA" id="ARBA00022989"/>
    </source>
</evidence>
<evidence type="ECO:0000256" key="9">
    <source>
        <dbReference type="ARBA" id="ARBA00023303"/>
    </source>
</evidence>
<keyword evidence="4 10" id="KW-1133">Transmembrane helix</keyword>
<evidence type="ECO:0000256" key="2">
    <source>
        <dbReference type="ARBA" id="ARBA00022448"/>
    </source>
</evidence>
<evidence type="ECO:0000256" key="10">
    <source>
        <dbReference type="SAM" id="Phobius"/>
    </source>
</evidence>
<dbReference type="InterPro" id="IPR014743">
    <property type="entry name" value="Cl-channel_core"/>
</dbReference>
<dbReference type="GO" id="GO:0005254">
    <property type="term" value="F:chloride channel activity"/>
    <property type="evidence" value="ECO:0007669"/>
    <property type="project" value="UniProtKB-KW"/>
</dbReference>
<reference evidence="11 12" key="1">
    <citation type="submission" date="2019-03" db="EMBL/GenBank/DDBJ databases">
        <title>Sequencing the genomes of 1000 actinobacteria strains.</title>
        <authorList>
            <person name="Klenk H.-P."/>
        </authorList>
    </citation>
    <scope>NUCLEOTIDE SEQUENCE [LARGE SCALE GENOMIC DNA]</scope>
    <source>
        <strain evidence="11 12">DSM 18936</strain>
    </source>
</reference>
<evidence type="ECO:0000256" key="5">
    <source>
        <dbReference type="ARBA" id="ARBA00023065"/>
    </source>
</evidence>
<feature type="transmembrane region" description="Helical" evidence="10">
    <location>
        <begin position="60"/>
        <end position="78"/>
    </location>
</feature>
<proteinExistence type="predicted"/>
<dbReference type="InterPro" id="IPR001807">
    <property type="entry name" value="ClC"/>
</dbReference>
<keyword evidence="3 10" id="KW-0812">Transmembrane</keyword>
<feature type="transmembrane region" description="Helical" evidence="10">
    <location>
        <begin position="159"/>
        <end position="183"/>
    </location>
</feature>
<dbReference type="Proteomes" id="UP000294558">
    <property type="component" value="Unassembled WGS sequence"/>
</dbReference>
<dbReference type="AlphaFoldDB" id="A0A4R7I1C0"/>
<dbReference type="CDD" id="cd00400">
    <property type="entry name" value="Voltage_gated_ClC"/>
    <property type="match status" value="1"/>
</dbReference>
<keyword evidence="12" id="KW-1185">Reference proteome</keyword>
<dbReference type="PANTHER" id="PTHR43427:SF6">
    <property type="entry name" value="CHLORIDE CHANNEL PROTEIN CLC-E"/>
    <property type="match status" value="1"/>
</dbReference>
<gene>
    <name evidence="11" type="ORF">BDK89_1857</name>
</gene>
<dbReference type="EMBL" id="SOAU01000001">
    <property type="protein sequence ID" value="TDT16273.1"/>
    <property type="molecule type" value="Genomic_DNA"/>
</dbReference>
<evidence type="ECO:0000256" key="1">
    <source>
        <dbReference type="ARBA" id="ARBA00004141"/>
    </source>
</evidence>
<feature type="transmembrane region" description="Helical" evidence="10">
    <location>
        <begin position="267"/>
        <end position="285"/>
    </location>
</feature>
<name>A0A4R7I1C0_9ACTN</name>
<keyword evidence="5" id="KW-0406">Ion transport</keyword>